<dbReference type="Proteomes" id="UP000319160">
    <property type="component" value="Unassembled WGS sequence"/>
</dbReference>
<proteinExistence type="predicted"/>
<evidence type="ECO:0000313" key="3">
    <source>
        <dbReference type="Proteomes" id="UP000319160"/>
    </source>
</evidence>
<feature type="compositionally biased region" description="Basic and acidic residues" evidence="1">
    <location>
        <begin position="44"/>
        <end position="66"/>
    </location>
</feature>
<feature type="region of interest" description="Disordered" evidence="1">
    <location>
        <begin position="44"/>
        <end position="85"/>
    </location>
</feature>
<dbReference type="EMBL" id="VFLP01000048">
    <property type="protein sequence ID" value="TRX91164.1"/>
    <property type="molecule type" value="Genomic_DNA"/>
</dbReference>
<dbReference type="AlphaFoldDB" id="A0A553HT95"/>
<gene>
    <name evidence="2" type="ORF">FHL15_007952</name>
</gene>
<dbReference type="OrthoDB" id="4778725at2759"/>
<comment type="caution">
    <text evidence="2">The sequence shown here is derived from an EMBL/GenBank/DDBJ whole genome shotgun (WGS) entry which is preliminary data.</text>
</comment>
<name>A0A553HT95_9PEZI</name>
<accession>A0A553HT95</accession>
<evidence type="ECO:0000313" key="2">
    <source>
        <dbReference type="EMBL" id="TRX91164.1"/>
    </source>
</evidence>
<evidence type="ECO:0000256" key="1">
    <source>
        <dbReference type="SAM" id="MobiDB-lite"/>
    </source>
</evidence>
<keyword evidence="3" id="KW-1185">Reference proteome</keyword>
<feature type="compositionally biased region" description="Low complexity" evidence="1">
    <location>
        <begin position="132"/>
        <end position="149"/>
    </location>
</feature>
<feature type="region of interest" description="Disordered" evidence="1">
    <location>
        <begin position="116"/>
        <end position="150"/>
    </location>
</feature>
<organism evidence="2 3">
    <name type="scientific">Xylaria flabelliformis</name>
    <dbReference type="NCBI Taxonomy" id="2512241"/>
    <lineage>
        <taxon>Eukaryota</taxon>
        <taxon>Fungi</taxon>
        <taxon>Dikarya</taxon>
        <taxon>Ascomycota</taxon>
        <taxon>Pezizomycotina</taxon>
        <taxon>Sordariomycetes</taxon>
        <taxon>Xylariomycetidae</taxon>
        <taxon>Xylariales</taxon>
        <taxon>Xylariaceae</taxon>
        <taxon>Xylaria</taxon>
    </lineage>
</organism>
<sequence length="195" mass="21532">MPSPLKFPLPIKPLNATNSWVIQRARELISSDASAIEQWLNDVTKDEDNDNTKKDKNNNNKNRHENNANTSLTGNHGSTKCGHPAGNLEDYDPDYTLLSLKTIMRVLEAAAKMEDGDNDGVVSVPEHRDDVSSSSSLASSGYGGYLPSDSLEEEPLLDQCRSLDLRDTNPRLMIDEKPVTDTDENSEVAGFVPRF</sequence>
<protein>
    <submittedName>
        <fullName evidence="2">Uncharacterized protein</fullName>
    </submittedName>
</protein>
<reference evidence="3" key="1">
    <citation type="submission" date="2019-06" db="EMBL/GenBank/DDBJ databases">
        <title>Draft genome sequence of the griseofulvin-producing fungus Xylaria cubensis strain G536.</title>
        <authorList>
            <person name="Mead M.E."/>
            <person name="Raja H.A."/>
            <person name="Steenwyk J.L."/>
            <person name="Knowles S.L."/>
            <person name="Oberlies N.H."/>
            <person name="Rokas A."/>
        </authorList>
    </citation>
    <scope>NUCLEOTIDE SEQUENCE [LARGE SCALE GENOMIC DNA]</scope>
    <source>
        <strain evidence="3">G536</strain>
    </source>
</reference>